<dbReference type="Proteomes" id="UP001523262">
    <property type="component" value="Unassembled WGS sequence"/>
</dbReference>
<organism evidence="1 2">
    <name type="scientific">Neobacillus pocheonensis</name>
    <dbReference type="NCBI Taxonomy" id="363869"/>
    <lineage>
        <taxon>Bacteria</taxon>
        <taxon>Bacillati</taxon>
        <taxon>Bacillota</taxon>
        <taxon>Bacilli</taxon>
        <taxon>Bacillales</taxon>
        <taxon>Bacillaceae</taxon>
        <taxon>Neobacillus</taxon>
    </lineage>
</organism>
<gene>
    <name evidence="1" type="ORF">NDK43_06740</name>
</gene>
<reference evidence="1 2" key="1">
    <citation type="submission" date="2022-06" db="EMBL/GenBank/DDBJ databases">
        <authorList>
            <person name="Jeon C.O."/>
        </authorList>
    </citation>
    <scope>NUCLEOTIDE SEQUENCE [LARGE SCALE GENOMIC DNA]</scope>
    <source>
        <strain evidence="1 2">KCTC 13943</strain>
    </source>
</reference>
<accession>A0ABT0W744</accession>
<evidence type="ECO:0000313" key="2">
    <source>
        <dbReference type="Proteomes" id="UP001523262"/>
    </source>
</evidence>
<name>A0ABT0W744_9BACI</name>
<comment type="caution">
    <text evidence="1">The sequence shown here is derived from an EMBL/GenBank/DDBJ whole genome shotgun (WGS) entry which is preliminary data.</text>
</comment>
<dbReference type="EMBL" id="JAMQCR010000001">
    <property type="protein sequence ID" value="MCM2532142.1"/>
    <property type="molecule type" value="Genomic_DNA"/>
</dbReference>
<keyword evidence="2" id="KW-1185">Reference proteome</keyword>
<sequence length="298" mass="33169">MENNQLRQLNNNVEVIGTLISKELEIKTSTANKNYITGKLVVQTKIGNRFHEQNIKVFVMESSKFYRGVLTVMNEYRELDRIKVTGTLKLCEYNNNQGNIASFNEIRGMYFTRLKVNDQPDKALASIETIVESYTPKLSVDGSPTGDYYVKGFTVGYQDEIIELKNVIIGSNIYTPFQNLYFPGTTGRLIYQLNNCVEQSETTQQNHGFGDTSLSVSSNTNKNYVSFMEIVAGDTPFIDAKAYNPTEISTAKQLRAKQLDGVKNKNNSSSISTKGTGFSSLTTATPGVNLADGSMPDF</sequence>
<proteinExistence type="predicted"/>
<evidence type="ECO:0000313" key="1">
    <source>
        <dbReference type="EMBL" id="MCM2532142.1"/>
    </source>
</evidence>
<protein>
    <submittedName>
        <fullName evidence="1">Uncharacterized protein</fullName>
    </submittedName>
</protein>